<feature type="coiled-coil region" evidence="2">
    <location>
        <begin position="187"/>
        <end position="271"/>
    </location>
</feature>
<dbReference type="GO" id="GO:0006887">
    <property type="term" value="P:exocytosis"/>
    <property type="evidence" value="ECO:0007669"/>
    <property type="project" value="TreeGrafter"/>
</dbReference>
<feature type="domain" description="GDP/GTP exchange factor Sec2 N-terminal" evidence="4">
    <location>
        <begin position="135"/>
        <end position="267"/>
    </location>
</feature>
<feature type="compositionally biased region" description="Low complexity" evidence="3">
    <location>
        <begin position="554"/>
        <end position="569"/>
    </location>
</feature>
<dbReference type="GO" id="GO:0005085">
    <property type="term" value="F:guanyl-nucleotide exchange factor activity"/>
    <property type="evidence" value="ECO:0007669"/>
    <property type="project" value="InterPro"/>
</dbReference>
<protein>
    <recommendedName>
        <fullName evidence="4">GDP/GTP exchange factor Sec2 N-terminal domain-containing protein</fullName>
    </recommendedName>
</protein>
<dbReference type="PANTHER" id="PTHR14430:SF0">
    <property type="entry name" value="SEC2P DOMAIN-CONTAINING PROTEIN"/>
    <property type="match status" value="1"/>
</dbReference>
<dbReference type="CDD" id="cd21044">
    <property type="entry name" value="Rab11BD_RAB3IP_like"/>
    <property type="match status" value="1"/>
</dbReference>
<dbReference type="PANTHER" id="PTHR14430">
    <property type="entry name" value="RABIN3-RELATED"/>
    <property type="match status" value="1"/>
</dbReference>
<dbReference type="AlphaFoldDB" id="A0A8H7BI79"/>
<keyword evidence="6" id="KW-1185">Reference proteome</keyword>
<dbReference type="Pfam" id="PF06428">
    <property type="entry name" value="Sec2p"/>
    <property type="match status" value="1"/>
</dbReference>
<dbReference type="EMBL" id="JABAYA010000124">
    <property type="protein sequence ID" value="KAF7724270.1"/>
    <property type="molecule type" value="Genomic_DNA"/>
</dbReference>
<evidence type="ECO:0000259" key="4">
    <source>
        <dbReference type="Pfam" id="PF06428"/>
    </source>
</evidence>
<keyword evidence="1 2" id="KW-0175">Coiled coil</keyword>
<evidence type="ECO:0000256" key="3">
    <source>
        <dbReference type="SAM" id="MobiDB-lite"/>
    </source>
</evidence>
<dbReference type="Pfam" id="PF25555">
    <property type="entry name" value="RAB3A-like_C"/>
    <property type="match status" value="1"/>
</dbReference>
<evidence type="ECO:0000256" key="2">
    <source>
        <dbReference type="SAM" id="Coils"/>
    </source>
</evidence>
<dbReference type="Gene3D" id="6.10.140.910">
    <property type="match status" value="1"/>
</dbReference>
<feature type="region of interest" description="Disordered" evidence="3">
    <location>
        <begin position="38"/>
        <end position="83"/>
    </location>
</feature>
<dbReference type="OrthoDB" id="5560525at2759"/>
<evidence type="ECO:0000313" key="6">
    <source>
        <dbReference type="Proteomes" id="UP000605846"/>
    </source>
</evidence>
<dbReference type="Proteomes" id="UP000605846">
    <property type="component" value="Unassembled WGS sequence"/>
</dbReference>
<dbReference type="GO" id="GO:0070319">
    <property type="term" value="C:Golgi to plasma membrane transport vesicle"/>
    <property type="evidence" value="ECO:0007669"/>
    <property type="project" value="TreeGrafter"/>
</dbReference>
<evidence type="ECO:0000256" key="1">
    <source>
        <dbReference type="ARBA" id="ARBA00023054"/>
    </source>
</evidence>
<feature type="compositionally biased region" description="Low complexity" evidence="3">
    <location>
        <begin position="60"/>
        <end position="78"/>
    </location>
</feature>
<proteinExistence type="predicted"/>
<reference evidence="5" key="1">
    <citation type="submission" date="2020-01" db="EMBL/GenBank/DDBJ databases">
        <title>Genome Sequencing of Three Apophysomyces-Like Fungal Strains Confirms a Novel Fungal Genus in the Mucoromycota with divergent Burkholderia-like Endosymbiotic Bacteria.</title>
        <authorList>
            <person name="Stajich J.E."/>
            <person name="Macias A.M."/>
            <person name="Carter-House D."/>
            <person name="Lovett B."/>
            <person name="Kasson L.R."/>
            <person name="Berry K."/>
            <person name="Grigoriev I."/>
            <person name="Chang Y."/>
            <person name="Spatafora J."/>
            <person name="Kasson M.T."/>
        </authorList>
    </citation>
    <scope>NUCLEOTIDE SEQUENCE</scope>
    <source>
        <strain evidence="5">NRRL A-21654</strain>
    </source>
</reference>
<dbReference type="InterPro" id="IPR040351">
    <property type="entry name" value="RAB3IL/RAB3IP/Sec2"/>
</dbReference>
<sequence length="569" mass="65357">MNNQLGAILQRQEKSPRQQQNNIANLYSQLQAAIDKAQYSRRPTSLSHLRKQKTLECDSMSEARSSTSSDTASSSTNSPITPHHTTDLLNNMCSCRHWLVSSDSEHCSICDERLPMLSSWQRERNQRFHTIKQHQAELERLIQHQQRNASEIQNLQKRCESQQLALDKRVQDLVSLRHDLKILHSKYMDEMSQIEEIQRSKESVKRELEDLGQRLFEEANGMVVLEKQEKQQLQVVYDELEKQLKEAEQALVQVETDLQGLREEMTRLGEQTEEPSSTEDMACSGTLFSDAKSDVSSETLNTYVVRAQVDLATMHDARLPVQIDAAAEDDQLMVEFQHFVSTVGSMSIRKLHSLRFMKHCLREDIEPCLRFGPNPRMTSKKIVEAILVKTCLVEECPPGFVEEQELKQRQEEVTTSLWERFAYSPAFRGCGACGRKVDSDQRENVLSYRFRISYFDEWSCIDRYCRDRLVAVIEFYTFLRHLRSGSYRDRSLKELYQECMRLRLQMFLSRLGVLASTLQSIGYDPSTIGKASIGISVDTHLRNTISEDASYGRSSSSTESTATTASSTT</sequence>
<dbReference type="InterPro" id="IPR009449">
    <property type="entry name" value="Sec2_N"/>
</dbReference>
<accession>A0A8H7BI79</accession>
<name>A0A8H7BI79_9FUNG</name>
<dbReference type="SUPFAM" id="SSF144284">
    <property type="entry name" value="Sec2 N-terminal region"/>
    <property type="match status" value="1"/>
</dbReference>
<gene>
    <name evidence="5" type="ORF">EC973_001171</name>
</gene>
<evidence type="ECO:0000313" key="5">
    <source>
        <dbReference type="EMBL" id="KAF7724270.1"/>
    </source>
</evidence>
<feature type="region of interest" description="Disordered" evidence="3">
    <location>
        <begin position="548"/>
        <end position="569"/>
    </location>
</feature>
<comment type="caution">
    <text evidence="5">The sequence shown here is derived from an EMBL/GenBank/DDBJ whole genome shotgun (WGS) entry which is preliminary data.</text>
</comment>
<organism evidence="5 6">
    <name type="scientific">Apophysomyces ossiformis</name>
    <dbReference type="NCBI Taxonomy" id="679940"/>
    <lineage>
        <taxon>Eukaryota</taxon>
        <taxon>Fungi</taxon>
        <taxon>Fungi incertae sedis</taxon>
        <taxon>Mucoromycota</taxon>
        <taxon>Mucoromycotina</taxon>
        <taxon>Mucoromycetes</taxon>
        <taxon>Mucorales</taxon>
        <taxon>Mucorineae</taxon>
        <taxon>Mucoraceae</taxon>
        <taxon>Apophysomyces</taxon>
    </lineage>
</organism>
<dbReference type="GO" id="GO:0051286">
    <property type="term" value="C:cell tip"/>
    <property type="evidence" value="ECO:0007669"/>
    <property type="project" value="TreeGrafter"/>
</dbReference>